<dbReference type="EnsemblMetazoa" id="G32155.1">
    <property type="protein sequence ID" value="G32155.1:cds"/>
    <property type="gene ID" value="G32155"/>
</dbReference>
<keyword evidence="2" id="KW-1185">Reference proteome</keyword>
<organism evidence="1 2">
    <name type="scientific">Magallana gigas</name>
    <name type="common">Pacific oyster</name>
    <name type="synonym">Crassostrea gigas</name>
    <dbReference type="NCBI Taxonomy" id="29159"/>
    <lineage>
        <taxon>Eukaryota</taxon>
        <taxon>Metazoa</taxon>
        <taxon>Spiralia</taxon>
        <taxon>Lophotrochozoa</taxon>
        <taxon>Mollusca</taxon>
        <taxon>Bivalvia</taxon>
        <taxon>Autobranchia</taxon>
        <taxon>Pteriomorphia</taxon>
        <taxon>Ostreida</taxon>
        <taxon>Ostreoidea</taxon>
        <taxon>Ostreidae</taxon>
        <taxon>Magallana</taxon>
    </lineage>
</organism>
<name>A0A8W8M7M2_MAGGI</name>
<proteinExistence type="predicted"/>
<sequence>MFDRDEKGSTDELEVTMKPAMTGRHALEIRILERVVVSKEFESKPVVVRGSIKERNRNTLERVYGFLLATEGRQWKAFDHKIEKEICAVDCSEFLYPVVAGYNPNSVEVTATFVDVKHLT</sequence>
<dbReference type="Proteomes" id="UP000005408">
    <property type="component" value="Unassembled WGS sequence"/>
</dbReference>
<evidence type="ECO:0000313" key="2">
    <source>
        <dbReference type="Proteomes" id="UP000005408"/>
    </source>
</evidence>
<evidence type="ECO:0000313" key="1">
    <source>
        <dbReference type="EnsemblMetazoa" id="G32155.1:cds"/>
    </source>
</evidence>
<dbReference type="AlphaFoldDB" id="A0A8W8M7M2"/>
<accession>A0A8W8M7M2</accession>
<reference evidence="1" key="1">
    <citation type="submission" date="2022-08" db="UniProtKB">
        <authorList>
            <consortium name="EnsemblMetazoa"/>
        </authorList>
    </citation>
    <scope>IDENTIFICATION</scope>
    <source>
        <strain evidence="1">05x7-T-G4-1.051#20</strain>
    </source>
</reference>
<protein>
    <submittedName>
        <fullName evidence="1">Uncharacterized protein</fullName>
    </submittedName>
</protein>